<evidence type="ECO:0000256" key="3">
    <source>
        <dbReference type="RuleBase" id="RU000363"/>
    </source>
</evidence>
<reference evidence="4 5" key="1">
    <citation type="journal article" date="2015" name="Genome Announc.">
        <title>Expanding the biotechnology potential of lactobacilli through comparative genomics of 213 strains and associated genera.</title>
        <authorList>
            <person name="Sun Z."/>
            <person name="Harris H.M."/>
            <person name="McCann A."/>
            <person name="Guo C."/>
            <person name="Argimon S."/>
            <person name="Zhang W."/>
            <person name="Yang X."/>
            <person name="Jeffery I.B."/>
            <person name="Cooney J.C."/>
            <person name="Kagawa T.F."/>
            <person name="Liu W."/>
            <person name="Song Y."/>
            <person name="Salvetti E."/>
            <person name="Wrobel A."/>
            <person name="Rasinkangas P."/>
            <person name="Parkhill J."/>
            <person name="Rea M.C."/>
            <person name="O'Sullivan O."/>
            <person name="Ritari J."/>
            <person name="Douillard F.P."/>
            <person name="Paul Ross R."/>
            <person name="Yang R."/>
            <person name="Briner A.E."/>
            <person name="Felis G.E."/>
            <person name="de Vos W.M."/>
            <person name="Barrangou R."/>
            <person name="Klaenhammer T.R."/>
            <person name="Caufield P.W."/>
            <person name="Cui Y."/>
            <person name="Zhang H."/>
            <person name="O'Toole P.W."/>
        </authorList>
    </citation>
    <scope>NUCLEOTIDE SEQUENCE [LARGE SCALE GENOMIC DNA]</scope>
    <source>
        <strain evidence="4 5">DSM 16045</strain>
    </source>
</reference>
<dbReference type="PANTHER" id="PTHR42760">
    <property type="entry name" value="SHORT-CHAIN DEHYDROGENASES/REDUCTASES FAMILY MEMBER"/>
    <property type="match status" value="1"/>
</dbReference>
<accession>A0A0R1V8U6</accession>
<dbReference type="GO" id="GO:0048038">
    <property type="term" value="F:quinone binding"/>
    <property type="evidence" value="ECO:0007669"/>
    <property type="project" value="TreeGrafter"/>
</dbReference>
<proteinExistence type="inferred from homology"/>
<dbReference type="GO" id="GO:0016616">
    <property type="term" value="F:oxidoreductase activity, acting on the CH-OH group of donors, NAD or NADP as acceptor"/>
    <property type="evidence" value="ECO:0007669"/>
    <property type="project" value="TreeGrafter"/>
</dbReference>
<dbReference type="PROSITE" id="PS00061">
    <property type="entry name" value="ADH_SHORT"/>
    <property type="match status" value="1"/>
</dbReference>
<dbReference type="Pfam" id="PF00106">
    <property type="entry name" value="adh_short"/>
    <property type="match status" value="1"/>
</dbReference>
<dbReference type="Proteomes" id="UP000051739">
    <property type="component" value="Unassembled WGS sequence"/>
</dbReference>
<dbReference type="AlphaFoldDB" id="A0A0R1V8U6"/>
<dbReference type="SUPFAM" id="SSF51735">
    <property type="entry name" value="NAD(P)-binding Rossmann-fold domains"/>
    <property type="match status" value="1"/>
</dbReference>
<gene>
    <name evidence="4" type="ORF">FC60_GL000413</name>
</gene>
<dbReference type="RefSeq" id="WP_056937468.1">
    <property type="nucleotide sequence ID" value="NZ_AZFN01000014.1"/>
</dbReference>
<evidence type="ECO:0000313" key="4">
    <source>
        <dbReference type="EMBL" id="KRM01930.1"/>
    </source>
</evidence>
<comment type="caution">
    <text evidence="4">The sequence shown here is derived from an EMBL/GenBank/DDBJ whole genome shotgun (WGS) entry which is preliminary data.</text>
</comment>
<dbReference type="EMBL" id="AZFN01000014">
    <property type="protein sequence ID" value="KRM01930.1"/>
    <property type="molecule type" value="Genomic_DNA"/>
</dbReference>
<dbReference type="PATRIC" id="fig|1423749.3.peg.415"/>
<evidence type="ECO:0000256" key="2">
    <source>
        <dbReference type="ARBA" id="ARBA00023002"/>
    </source>
</evidence>
<comment type="similarity">
    <text evidence="1 3">Belongs to the short-chain dehydrogenases/reductases (SDR) family.</text>
</comment>
<sequence length="264" mass="28526">MTEAKRVAVVTGGERGIGRGITDQLLKDGYYVVIANRDEVAGQQAVDELNAQGYTGKVVAVAGDAGQKASHDRFVQAAVENFGRLDTYINNAGIAQIKLLQDETEADMEEIYRTNVFSVLYGIQAATAQFRKQDDGEQIRKIINASSIAGHIAFDMLGAYSSTKFAIRGLTQAAAKELGRDHITVNAYCPGIVGTDMWDYIDEQMVKAWGGNKGDYLKKYAGSITLGRVETPADVANYVSYLASPASDYMTGQAVQIDGGIQFI</sequence>
<dbReference type="PRINTS" id="PR00081">
    <property type="entry name" value="GDHRDH"/>
</dbReference>
<evidence type="ECO:0000313" key="5">
    <source>
        <dbReference type="Proteomes" id="UP000051739"/>
    </source>
</evidence>
<keyword evidence="5" id="KW-1185">Reference proteome</keyword>
<name>A0A0R1V8U6_9LACO</name>
<dbReference type="PRINTS" id="PR00080">
    <property type="entry name" value="SDRFAMILY"/>
</dbReference>
<dbReference type="InterPro" id="IPR036291">
    <property type="entry name" value="NAD(P)-bd_dom_sf"/>
</dbReference>
<keyword evidence="2" id="KW-0560">Oxidoreductase</keyword>
<evidence type="ECO:0000256" key="1">
    <source>
        <dbReference type="ARBA" id="ARBA00006484"/>
    </source>
</evidence>
<dbReference type="InterPro" id="IPR020904">
    <property type="entry name" value="Sc_DH/Rdtase_CS"/>
</dbReference>
<dbReference type="InterPro" id="IPR002347">
    <property type="entry name" value="SDR_fam"/>
</dbReference>
<dbReference type="Gene3D" id="3.40.50.720">
    <property type="entry name" value="NAD(P)-binding Rossmann-like Domain"/>
    <property type="match status" value="1"/>
</dbReference>
<dbReference type="PANTHER" id="PTHR42760:SF121">
    <property type="entry name" value="3-OXOACYL-(ACYL-CARRIER-PROTEIN) REDUCTASE"/>
    <property type="match status" value="1"/>
</dbReference>
<dbReference type="GO" id="GO:0008206">
    <property type="term" value="P:bile acid metabolic process"/>
    <property type="evidence" value="ECO:0007669"/>
    <property type="project" value="UniProtKB-ARBA"/>
</dbReference>
<dbReference type="GO" id="GO:0006633">
    <property type="term" value="P:fatty acid biosynthetic process"/>
    <property type="evidence" value="ECO:0007669"/>
    <property type="project" value="TreeGrafter"/>
</dbReference>
<dbReference type="FunFam" id="3.40.50.720:FF:000084">
    <property type="entry name" value="Short-chain dehydrogenase reductase"/>
    <property type="match status" value="1"/>
</dbReference>
<protein>
    <submittedName>
        <fullName evidence="4">Acetoin reductase</fullName>
    </submittedName>
</protein>
<organism evidence="4 5">
    <name type="scientific">Limosilactobacillus gastricus DSM 16045</name>
    <dbReference type="NCBI Taxonomy" id="1423749"/>
    <lineage>
        <taxon>Bacteria</taxon>
        <taxon>Bacillati</taxon>
        <taxon>Bacillota</taxon>
        <taxon>Bacilli</taxon>
        <taxon>Lactobacillales</taxon>
        <taxon>Lactobacillaceae</taxon>
        <taxon>Limosilactobacillus</taxon>
    </lineage>
</organism>